<evidence type="ECO:0000313" key="5">
    <source>
        <dbReference type="Proteomes" id="UP000708148"/>
    </source>
</evidence>
<organism evidence="4 5">
    <name type="scientific">Ostreobium quekettii</name>
    <dbReference type="NCBI Taxonomy" id="121088"/>
    <lineage>
        <taxon>Eukaryota</taxon>
        <taxon>Viridiplantae</taxon>
        <taxon>Chlorophyta</taxon>
        <taxon>core chlorophytes</taxon>
        <taxon>Ulvophyceae</taxon>
        <taxon>TCBD clade</taxon>
        <taxon>Bryopsidales</taxon>
        <taxon>Ostreobineae</taxon>
        <taxon>Ostreobiaceae</taxon>
        <taxon>Ostreobium</taxon>
    </lineage>
</organism>
<dbReference type="PANTHER" id="PTHR10858">
    <property type="entry name" value="DEOXYRIBONUCLEASE II"/>
    <property type="match status" value="1"/>
</dbReference>
<protein>
    <submittedName>
        <fullName evidence="4">Uncharacterized protein</fullName>
    </submittedName>
</protein>
<keyword evidence="3" id="KW-0732">Signal</keyword>
<dbReference type="Proteomes" id="UP000708148">
    <property type="component" value="Unassembled WGS sequence"/>
</dbReference>
<dbReference type="InterPro" id="IPR004947">
    <property type="entry name" value="DNase_II"/>
</dbReference>
<evidence type="ECO:0000256" key="1">
    <source>
        <dbReference type="ARBA" id="ARBA00007527"/>
    </source>
</evidence>
<gene>
    <name evidence="4" type="ORF">OSTQU699_LOCUS7966</name>
</gene>
<dbReference type="OrthoDB" id="541546at2759"/>
<feature type="signal peptide" evidence="3">
    <location>
        <begin position="1"/>
        <end position="40"/>
    </location>
</feature>
<keyword evidence="5" id="KW-1185">Reference proteome</keyword>
<dbReference type="GO" id="GO:0004531">
    <property type="term" value="F:deoxyribonuclease II activity"/>
    <property type="evidence" value="ECO:0007669"/>
    <property type="project" value="InterPro"/>
</dbReference>
<feature type="chain" id="PRO_5035820476" evidence="3">
    <location>
        <begin position="41"/>
        <end position="398"/>
    </location>
</feature>
<comment type="caution">
    <text evidence="4">The sequence shown here is derived from an EMBL/GenBank/DDBJ whole genome shotgun (WGS) entry which is preliminary data.</text>
</comment>
<evidence type="ECO:0000313" key="4">
    <source>
        <dbReference type="EMBL" id="CAD7702609.1"/>
    </source>
</evidence>
<dbReference type="Pfam" id="PF03265">
    <property type="entry name" value="DNase_II"/>
    <property type="match status" value="1"/>
</dbReference>
<dbReference type="CDD" id="cd09120">
    <property type="entry name" value="PLDc_DNaseII_1"/>
    <property type="match status" value="1"/>
</dbReference>
<name>A0A8S1J8N3_9CHLO</name>
<evidence type="ECO:0000256" key="3">
    <source>
        <dbReference type="SAM" id="SignalP"/>
    </source>
</evidence>
<accession>A0A8S1J8N3</accession>
<reference evidence="4" key="1">
    <citation type="submission" date="2020-12" db="EMBL/GenBank/DDBJ databases">
        <authorList>
            <person name="Iha C."/>
        </authorList>
    </citation>
    <scope>NUCLEOTIDE SEQUENCE</scope>
</reference>
<dbReference type="AlphaFoldDB" id="A0A8S1J8N3"/>
<sequence length="398" mass="42221">MRYTPPASSISTGWPSPPPTRAMPPLWPLALALLATAARAGPPSAPTTGCRDPSGAIVDWWAALKRPGGFRYGYLDATAGPPGLDFSSPDDLDMPLTPWWRTLDPATAAVLSGRHPIPAQMAPGPLGAIFYNDEMPDGREEESRAHAKGAIVFDSRGGAWVTHSIPRFPQPPTANGSIAELPASAWTEAQHAFCITLAPGGIEALAGALALMRPNVYPFSAIPDALRLAYPNATTLLRPSPPPPPPSLAAIPLASAQGTQFILLAKSPNFVAKIHDFVEQYFNAPMEWQTWRRGRGGRLPSCCPPACPIETLNVAGVAAANRSAIAWPYTRDHSKWGVALGRAGMEVFCAGDLNRMASQERRGGGFLCGVAPRLWRAFRGVVGAVEACASADALVVHH</sequence>
<keyword evidence="2" id="KW-0378">Hydrolase</keyword>
<proteinExistence type="inferred from homology"/>
<evidence type="ECO:0000256" key="2">
    <source>
        <dbReference type="ARBA" id="ARBA00022801"/>
    </source>
</evidence>
<dbReference type="PANTHER" id="PTHR10858:SF23">
    <property type="entry name" value="DEOXYRIBONUCLEASE II"/>
    <property type="match status" value="1"/>
</dbReference>
<comment type="similarity">
    <text evidence="1">Belongs to the DNase II family.</text>
</comment>
<dbReference type="EMBL" id="CAJHUC010001889">
    <property type="protein sequence ID" value="CAD7702609.1"/>
    <property type="molecule type" value="Genomic_DNA"/>
</dbReference>